<dbReference type="Proteomes" id="UP000557872">
    <property type="component" value="Unassembled WGS sequence"/>
</dbReference>
<comment type="caution">
    <text evidence="2">The sequence shown here is derived from an EMBL/GenBank/DDBJ whole genome shotgun (WGS) entry which is preliminary data.</text>
</comment>
<gene>
    <name evidence="2" type="ORF">HW115_18305</name>
</gene>
<protein>
    <submittedName>
        <fullName evidence="2">Uncharacterized protein</fullName>
    </submittedName>
</protein>
<organism evidence="2 3">
    <name type="scientific">Oceaniferula marina</name>
    <dbReference type="NCBI Taxonomy" id="2748318"/>
    <lineage>
        <taxon>Bacteria</taxon>
        <taxon>Pseudomonadati</taxon>
        <taxon>Verrucomicrobiota</taxon>
        <taxon>Verrucomicrobiia</taxon>
        <taxon>Verrucomicrobiales</taxon>
        <taxon>Verrucomicrobiaceae</taxon>
        <taxon>Oceaniferula</taxon>
    </lineage>
</organism>
<sequence>MKVMTIPVFLQCCLILVSGMGLAAADESAAQDGGADRGKERVGRIMATLYIGTDAELSRLGEQAKKAPEPGAEVVKRLQSVEKLRFKHYRLLGKDTQSVFRSYENWLSPLKPSEEILLSYESRGRSPDGGLRLDLEFWQHRRKVMKSDPVLHKGRPLLILGPKWRGGTLIIAVELLELKKTL</sequence>
<dbReference type="EMBL" id="JACBAZ010000016">
    <property type="protein sequence ID" value="NWK57577.1"/>
    <property type="molecule type" value="Genomic_DNA"/>
</dbReference>
<dbReference type="AlphaFoldDB" id="A0A851GRE4"/>
<keyword evidence="1" id="KW-0732">Signal</keyword>
<accession>A0A851GRE4</accession>
<keyword evidence="3" id="KW-1185">Reference proteome</keyword>
<evidence type="ECO:0000256" key="1">
    <source>
        <dbReference type="SAM" id="SignalP"/>
    </source>
</evidence>
<evidence type="ECO:0000313" key="2">
    <source>
        <dbReference type="EMBL" id="NWK57577.1"/>
    </source>
</evidence>
<name>A0A851GRE4_9BACT</name>
<evidence type="ECO:0000313" key="3">
    <source>
        <dbReference type="Proteomes" id="UP000557872"/>
    </source>
</evidence>
<feature type="chain" id="PRO_5032813474" evidence="1">
    <location>
        <begin position="24"/>
        <end position="182"/>
    </location>
</feature>
<proteinExistence type="predicted"/>
<feature type="signal peptide" evidence="1">
    <location>
        <begin position="1"/>
        <end position="23"/>
    </location>
</feature>
<reference evidence="2 3" key="1">
    <citation type="submission" date="2020-07" db="EMBL/GenBank/DDBJ databases">
        <title>Roseicoccus Jingziensis gen. nov., sp. nov., isolated from coastal seawater.</title>
        <authorList>
            <person name="Feng X."/>
        </authorList>
    </citation>
    <scope>NUCLEOTIDE SEQUENCE [LARGE SCALE GENOMIC DNA]</scope>
    <source>
        <strain evidence="2 3">N1E253</strain>
    </source>
</reference>